<evidence type="ECO:0000256" key="2">
    <source>
        <dbReference type="ARBA" id="ARBA00022801"/>
    </source>
</evidence>
<dbReference type="Gene3D" id="3.40.50.300">
    <property type="entry name" value="P-loop containing nucleotide triphosphate hydrolases"/>
    <property type="match status" value="1"/>
</dbReference>
<proteinExistence type="predicted"/>
<comment type="caution">
    <text evidence="8">The sequence shown here is derived from an EMBL/GenBank/DDBJ whole genome shotgun (WGS) entry which is preliminary data.</text>
</comment>
<dbReference type="GO" id="GO:0000725">
    <property type="term" value="P:recombinational repair"/>
    <property type="evidence" value="ECO:0007669"/>
    <property type="project" value="TreeGrafter"/>
</dbReference>
<keyword evidence="9" id="KW-1185">Reference proteome</keyword>
<dbReference type="PANTHER" id="PTHR11070">
    <property type="entry name" value="UVRD / RECB / PCRA DNA HELICASE FAMILY MEMBER"/>
    <property type="match status" value="1"/>
</dbReference>
<evidence type="ECO:0000256" key="3">
    <source>
        <dbReference type="ARBA" id="ARBA00022806"/>
    </source>
</evidence>
<feature type="region of interest" description="Disordered" evidence="6">
    <location>
        <begin position="1"/>
        <end position="25"/>
    </location>
</feature>
<dbReference type="Pfam" id="PF00580">
    <property type="entry name" value="UvrD-helicase"/>
    <property type="match status" value="1"/>
</dbReference>
<protein>
    <recommendedName>
        <fullName evidence="7">UvrD-like helicase ATP-binding domain-containing protein</fullName>
    </recommendedName>
</protein>
<dbReference type="GO" id="GO:0043138">
    <property type="term" value="F:3'-5' DNA helicase activity"/>
    <property type="evidence" value="ECO:0007669"/>
    <property type="project" value="TreeGrafter"/>
</dbReference>
<evidence type="ECO:0000256" key="1">
    <source>
        <dbReference type="ARBA" id="ARBA00022741"/>
    </source>
</evidence>
<keyword evidence="2 5" id="KW-0378">Hydrolase</keyword>
<keyword evidence="1 5" id="KW-0547">Nucleotide-binding</keyword>
<accession>A0AAD3HMY4</accession>
<dbReference type="PANTHER" id="PTHR11070:SF2">
    <property type="entry name" value="ATP-DEPENDENT DNA HELICASE SRS2"/>
    <property type="match status" value="1"/>
</dbReference>
<evidence type="ECO:0000256" key="4">
    <source>
        <dbReference type="ARBA" id="ARBA00022840"/>
    </source>
</evidence>
<keyword evidence="3 5" id="KW-0347">Helicase</keyword>
<feature type="domain" description="UvrD-like helicase ATP-binding" evidence="7">
    <location>
        <begin position="1"/>
        <end position="186"/>
    </location>
</feature>
<dbReference type="GO" id="GO:0005634">
    <property type="term" value="C:nucleus"/>
    <property type="evidence" value="ECO:0007669"/>
    <property type="project" value="TreeGrafter"/>
</dbReference>
<evidence type="ECO:0000313" key="9">
    <source>
        <dbReference type="Proteomes" id="UP001054857"/>
    </source>
</evidence>
<reference evidence="8 9" key="1">
    <citation type="journal article" date="2021" name="Sci. Rep.">
        <title>Genome sequencing of the multicellular alga Astrephomene provides insights into convergent evolution of germ-soma differentiation.</title>
        <authorList>
            <person name="Yamashita S."/>
            <person name="Yamamoto K."/>
            <person name="Matsuzaki R."/>
            <person name="Suzuki S."/>
            <person name="Yamaguchi H."/>
            <person name="Hirooka S."/>
            <person name="Minakuchi Y."/>
            <person name="Miyagishima S."/>
            <person name="Kawachi M."/>
            <person name="Toyoda A."/>
            <person name="Nozaki H."/>
        </authorList>
    </citation>
    <scope>NUCLEOTIDE SEQUENCE [LARGE SCALE GENOMIC DNA]</scope>
    <source>
        <strain evidence="8 9">NIES-4017</strain>
    </source>
</reference>
<dbReference type="InterPro" id="IPR000212">
    <property type="entry name" value="DNA_helicase_UvrD/REP"/>
</dbReference>
<dbReference type="Proteomes" id="UP001054857">
    <property type="component" value="Unassembled WGS sequence"/>
</dbReference>
<keyword evidence="4 5" id="KW-0067">ATP-binding</keyword>
<dbReference type="AlphaFoldDB" id="A0AAD3HMY4"/>
<evidence type="ECO:0000313" key="8">
    <source>
        <dbReference type="EMBL" id="GFR47329.1"/>
    </source>
</evidence>
<dbReference type="GO" id="GO:0016787">
    <property type="term" value="F:hydrolase activity"/>
    <property type="evidence" value="ECO:0007669"/>
    <property type="project" value="UniProtKB-UniRule"/>
</dbReference>
<dbReference type="InterPro" id="IPR027417">
    <property type="entry name" value="P-loop_NTPase"/>
</dbReference>
<dbReference type="EMBL" id="BMAR01000017">
    <property type="protein sequence ID" value="GFR47329.1"/>
    <property type="molecule type" value="Genomic_DNA"/>
</dbReference>
<dbReference type="CDD" id="cd17932">
    <property type="entry name" value="DEXQc_UvrD"/>
    <property type="match status" value="1"/>
</dbReference>
<name>A0AAD3HMY4_9CHLO</name>
<dbReference type="PROSITE" id="PS51198">
    <property type="entry name" value="UVRD_HELICASE_ATP_BIND"/>
    <property type="match status" value="1"/>
</dbReference>
<organism evidence="8 9">
    <name type="scientific">Astrephomene gubernaculifera</name>
    <dbReference type="NCBI Taxonomy" id="47775"/>
    <lineage>
        <taxon>Eukaryota</taxon>
        <taxon>Viridiplantae</taxon>
        <taxon>Chlorophyta</taxon>
        <taxon>core chlorophytes</taxon>
        <taxon>Chlorophyceae</taxon>
        <taxon>CS clade</taxon>
        <taxon>Chlamydomonadales</taxon>
        <taxon>Astrephomenaceae</taxon>
        <taxon>Astrephomene</taxon>
    </lineage>
</organism>
<feature type="compositionally biased region" description="Gly residues" evidence="6">
    <location>
        <begin position="1"/>
        <end position="14"/>
    </location>
</feature>
<evidence type="ECO:0000256" key="5">
    <source>
        <dbReference type="PROSITE-ProRule" id="PRU00560"/>
    </source>
</evidence>
<evidence type="ECO:0000259" key="7">
    <source>
        <dbReference type="PROSITE" id="PS51198"/>
    </source>
</evidence>
<dbReference type="GO" id="GO:0003677">
    <property type="term" value="F:DNA binding"/>
    <property type="evidence" value="ECO:0007669"/>
    <property type="project" value="InterPro"/>
</dbReference>
<dbReference type="GO" id="GO:0005524">
    <property type="term" value="F:ATP binding"/>
    <property type="evidence" value="ECO:0007669"/>
    <property type="project" value="UniProtKB-UniRule"/>
</dbReference>
<feature type="non-terminal residue" evidence="8">
    <location>
        <position position="186"/>
    </location>
</feature>
<sequence length="186" mass="20236">GGGDGGSSGVGGAGEVRVEAGPGSGKTRTLVARVVELVEGRGVKPEHVTVVTFTRKAADELVSRLRTALGPRAAERVAAGTFHSLSARLLRTHFHHFRSHSAPNSRLASLPRDFRVLEEEERSRLLLEAVRWAEAGWGLPHDHTRVKRVRELVSYLKNRSETTAGLSRPALLALLRQLGRQHPQLG</sequence>
<dbReference type="SUPFAM" id="SSF52540">
    <property type="entry name" value="P-loop containing nucleoside triphosphate hydrolases"/>
    <property type="match status" value="1"/>
</dbReference>
<evidence type="ECO:0000256" key="6">
    <source>
        <dbReference type="SAM" id="MobiDB-lite"/>
    </source>
</evidence>
<dbReference type="InterPro" id="IPR014016">
    <property type="entry name" value="UvrD-like_ATP-bd"/>
</dbReference>
<gene>
    <name evidence="8" type="ORF">Agub_g9018</name>
</gene>
<feature type="binding site" evidence="5">
    <location>
        <begin position="20"/>
        <end position="27"/>
    </location>
    <ligand>
        <name>ATP</name>
        <dbReference type="ChEBI" id="CHEBI:30616"/>
    </ligand>
</feature>
<feature type="non-terminal residue" evidence="8">
    <location>
        <position position="1"/>
    </location>
</feature>